<gene>
    <name evidence="2" type="ORF">GCM10010911_40240</name>
</gene>
<evidence type="ECO:0000259" key="1">
    <source>
        <dbReference type="Pfam" id="PF01636"/>
    </source>
</evidence>
<reference evidence="2" key="2">
    <citation type="submission" date="2020-09" db="EMBL/GenBank/DDBJ databases">
        <authorList>
            <person name="Sun Q."/>
            <person name="Zhou Y."/>
        </authorList>
    </citation>
    <scope>NUCLEOTIDE SEQUENCE</scope>
    <source>
        <strain evidence="2">CGMCC 1.15178</strain>
    </source>
</reference>
<proteinExistence type="predicted"/>
<dbReference type="RefSeq" id="WP_188994257.1">
    <property type="nucleotide sequence ID" value="NZ_BMHP01000003.1"/>
</dbReference>
<dbReference type="AlphaFoldDB" id="A0A917DWJ0"/>
<dbReference type="InterPro" id="IPR011009">
    <property type="entry name" value="Kinase-like_dom_sf"/>
</dbReference>
<dbReference type="SUPFAM" id="SSF56112">
    <property type="entry name" value="Protein kinase-like (PK-like)"/>
    <property type="match status" value="1"/>
</dbReference>
<organism evidence="2 3">
    <name type="scientific">Paenibacillus nasutitermitis</name>
    <dbReference type="NCBI Taxonomy" id="1652958"/>
    <lineage>
        <taxon>Bacteria</taxon>
        <taxon>Bacillati</taxon>
        <taxon>Bacillota</taxon>
        <taxon>Bacilli</taxon>
        <taxon>Bacillales</taxon>
        <taxon>Paenibacillaceae</taxon>
        <taxon>Paenibacillus</taxon>
    </lineage>
</organism>
<dbReference type="InterPro" id="IPR002575">
    <property type="entry name" value="Aminoglycoside_PTrfase"/>
</dbReference>
<comment type="caution">
    <text evidence="2">The sequence shown here is derived from an EMBL/GenBank/DDBJ whole genome shotgun (WGS) entry which is preliminary data.</text>
</comment>
<protein>
    <recommendedName>
        <fullName evidence="1">Aminoglycoside phosphotransferase domain-containing protein</fullName>
    </recommendedName>
</protein>
<dbReference type="Pfam" id="PF01636">
    <property type="entry name" value="APH"/>
    <property type="match status" value="1"/>
</dbReference>
<keyword evidence="3" id="KW-1185">Reference proteome</keyword>
<dbReference type="Gene3D" id="1.20.58.840">
    <property type="match status" value="1"/>
</dbReference>
<dbReference type="EMBL" id="BMHP01000003">
    <property type="protein sequence ID" value="GGD78178.1"/>
    <property type="molecule type" value="Genomic_DNA"/>
</dbReference>
<dbReference type="Gene3D" id="3.30.200.20">
    <property type="entry name" value="Phosphorylase Kinase, domain 1"/>
    <property type="match status" value="1"/>
</dbReference>
<sequence>MDELKTILEKHYGLENMVITAQMGGWAALAYKAAGNNRSYFLKMYEKSRASTPKWTALIDKYIPVLQWLGQHTVLAGKIPVPLVTRNGNYKCEDDDGIYLLYEYIEGETIGGSDLTENQISQLAVIVSELHKYGSEIPVETDGLKESFEVPFAPLLQNMLDEGYDRLADDLKKQIDPYKEILHRLIVRMDHLSAGLKNSHVPMALCHTDIHNWNLMQTGRQLNLIDWEGLKLAPVEADLMFLTDSPYYNEFMDSYRKSHPGFSLNPNALLFYQIRRKLEDIWEWLEQLLFDIQSPVERAGTLSSLMKELEGMDG</sequence>
<evidence type="ECO:0000313" key="2">
    <source>
        <dbReference type="EMBL" id="GGD78178.1"/>
    </source>
</evidence>
<reference evidence="2" key="1">
    <citation type="journal article" date="2014" name="Int. J. Syst. Evol. Microbiol.">
        <title>Complete genome sequence of Corynebacterium casei LMG S-19264T (=DSM 44701T), isolated from a smear-ripened cheese.</title>
        <authorList>
            <consortium name="US DOE Joint Genome Institute (JGI-PGF)"/>
            <person name="Walter F."/>
            <person name="Albersmeier A."/>
            <person name="Kalinowski J."/>
            <person name="Ruckert C."/>
        </authorList>
    </citation>
    <scope>NUCLEOTIDE SEQUENCE</scope>
    <source>
        <strain evidence="2">CGMCC 1.15178</strain>
    </source>
</reference>
<accession>A0A917DWJ0</accession>
<evidence type="ECO:0000313" key="3">
    <source>
        <dbReference type="Proteomes" id="UP000612456"/>
    </source>
</evidence>
<feature type="domain" description="Aminoglycoside phosphotransferase" evidence="1">
    <location>
        <begin position="24"/>
        <end position="256"/>
    </location>
</feature>
<name>A0A917DWJ0_9BACL</name>
<dbReference type="Proteomes" id="UP000612456">
    <property type="component" value="Unassembled WGS sequence"/>
</dbReference>
<dbReference type="Gene3D" id="1.10.510.10">
    <property type="entry name" value="Transferase(Phosphotransferase) domain 1"/>
    <property type="match status" value="1"/>
</dbReference>